<evidence type="ECO:0000313" key="1">
    <source>
        <dbReference type="EMBL" id="KAJ0027812.1"/>
    </source>
</evidence>
<dbReference type="EMBL" id="CM047744">
    <property type="protein sequence ID" value="KAJ0027812.1"/>
    <property type="molecule type" value="Genomic_DNA"/>
</dbReference>
<evidence type="ECO:0000313" key="2">
    <source>
        <dbReference type="Proteomes" id="UP001163603"/>
    </source>
</evidence>
<keyword evidence="2" id="KW-1185">Reference proteome</keyword>
<name>A0ACC0Y2I6_9ROSI</name>
<reference evidence="2" key="1">
    <citation type="journal article" date="2023" name="G3 (Bethesda)">
        <title>Genome assembly and association tests identify interacting loci associated with vigor, precocity, and sex in interspecific pistachio rootstocks.</title>
        <authorList>
            <person name="Palmer W."/>
            <person name="Jacygrad E."/>
            <person name="Sagayaradj S."/>
            <person name="Cavanaugh K."/>
            <person name="Han R."/>
            <person name="Bertier L."/>
            <person name="Beede B."/>
            <person name="Kafkas S."/>
            <person name="Golino D."/>
            <person name="Preece J."/>
            <person name="Michelmore R."/>
        </authorList>
    </citation>
    <scope>NUCLEOTIDE SEQUENCE [LARGE SCALE GENOMIC DNA]</scope>
</reference>
<gene>
    <name evidence="1" type="ORF">Pint_36673</name>
</gene>
<dbReference type="Proteomes" id="UP001163603">
    <property type="component" value="Chromosome 9"/>
</dbReference>
<accession>A0ACC0Y2I6</accession>
<comment type="caution">
    <text evidence="1">The sequence shown here is derived from an EMBL/GenBank/DDBJ whole genome shotgun (WGS) entry which is preliminary data.</text>
</comment>
<proteinExistence type="predicted"/>
<protein>
    <submittedName>
        <fullName evidence="1">Uncharacterized protein</fullName>
    </submittedName>
</protein>
<sequence length="47" mass="5458">MQHSSSIIQHLQHTPYQSNSFTHLTHQPSTHISLFFSVMATNQHKKN</sequence>
<organism evidence="1 2">
    <name type="scientific">Pistacia integerrima</name>
    <dbReference type="NCBI Taxonomy" id="434235"/>
    <lineage>
        <taxon>Eukaryota</taxon>
        <taxon>Viridiplantae</taxon>
        <taxon>Streptophyta</taxon>
        <taxon>Embryophyta</taxon>
        <taxon>Tracheophyta</taxon>
        <taxon>Spermatophyta</taxon>
        <taxon>Magnoliopsida</taxon>
        <taxon>eudicotyledons</taxon>
        <taxon>Gunneridae</taxon>
        <taxon>Pentapetalae</taxon>
        <taxon>rosids</taxon>
        <taxon>malvids</taxon>
        <taxon>Sapindales</taxon>
        <taxon>Anacardiaceae</taxon>
        <taxon>Pistacia</taxon>
    </lineage>
</organism>